<dbReference type="RefSeq" id="WP_168975864.1">
    <property type="nucleotide sequence ID" value="NZ_JABAGO010000037.1"/>
</dbReference>
<evidence type="ECO:0000259" key="1">
    <source>
        <dbReference type="Pfam" id="PF13392"/>
    </source>
</evidence>
<dbReference type="Proteomes" id="UP000561326">
    <property type="component" value="Unassembled WGS sequence"/>
</dbReference>
<evidence type="ECO:0000313" key="2">
    <source>
        <dbReference type="EMBL" id="NME99988.1"/>
    </source>
</evidence>
<reference evidence="2 3" key="1">
    <citation type="submission" date="2020-04" db="EMBL/GenBank/DDBJ databases">
        <authorList>
            <person name="Hitch T.C.A."/>
            <person name="Wylensek D."/>
            <person name="Clavel T."/>
        </authorList>
    </citation>
    <scope>NUCLEOTIDE SEQUENCE [LARGE SCALE GENOMIC DNA]</scope>
    <source>
        <strain evidence="2 3">WB01_D5_05</strain>
    </source>
</reference>
<accession>A0A848CXY8</accession>
<organism evidence="2 3">
    <name type="scientific">Aneurinibacillus aneurinilyticus</name>
    <name type="common">Bacillus aneurinolyticus</name>
    <dbReference type="NCBI Taxonomy" id="1391"/>
    <lineage>
        <taxon>Bacteria</taxon>
        <taxon>Bacillati</taxon>
        <taxon>Bacillota</taxon>
        <taxon>Bacilli</taxon>
        <taxon>Bacillales</taxon>
        <taxon>Paenibacillaceae</taxon>
        <taxon>Aneurinibacillus group</taxon>
        <taxon>Aneurinibacillus</taxon>
    </lineage>
</organism>
<dbReference type="SUPFAM" id="SSF54060">
    <property type="entry name" value="His-Me finger endonucleases"/>
    <property type="match status" value="1"/>
</dbReference>
<dbReference type="AlphaFoldDB" id="A0A848CXY8"/>
<name>A0A848CXY8_ANEAE</name>
<evidence type="ECO:0000313" key="3">
    <source>
        <dbReference type="Proteomes" id="UP000561326"/>
    </source>
</evidence>
<proteinExistence type="predicted"/>
<gene>
    <name evidence="2" type="ORF">HF838_17285</name>
</gene>
<sequence>MPRKSKNKFNIHGDIISIMREGWEQMAFATYREDYYEELSTHTWTLSNGYPTNATLGGGLHRYMMAKWYGDDVLRDLTEKGYVVDHMNNDHMDCRISNLEFLKYNRNVAKGQYLDKEAKQMRYRLAVSLFKDFSTGCYQITIGCNDHIVAKDSVGQERHINTIKILCNCDYLLVVLDAEAILTEYEAAGKFSIANLHCCDKRIEEAIDMKLTDEEKNQAFVIRDGVPYMVIGNGKNFLNSINYEKGWLPPGK</sequence>
<feature type="domain" description="HNH nuclease" evidence="1">
    <location>
        <begin position="79"/>
        <end position="107"/>
    </location>
</feature>
<dbReference type="EMBL" id="JABAGO010000037">
    <property type="protein sequence ID" value="NME99988.1"/>
    <property type="molecule type" value="Genomic_DNA"/>
</dbReference>
<dbReference type="Pfam" id="PF13392">
    <property type="entry name" value="HNH_3"/>
    <property type="match status" value="1"/>
</dbReference>
<protein>
    <recommendedName>
        <fullName evidence="1">HNH nuclease domain-containing protein</fullName>
    </recommendedName>
</protein>
<dbReference type="InterPro" id="IPR044925">
    <property type="entry name" value="His-Me_finger_sf"/>
</dbReference>
<comment type="caution">
    <text evidence="2">The sequence shown here is derived from an EMBL/GenBank/DDBJ whole genome shotgun (WGS) entry which is preliminary data.</text>
</comment>
<dbReference type="Gene3D" id="3.90.75.20">
    <property type="match status" value="1"/>
</dbReference>
<dbReference type="InterPro" id="IPR003615">
    <property type="entry name" value="HNH_nuc"/>
</dbReference>